<dbReference type="EMBL" id="LUUL01000009">
    <property type="protein sequence ID" value="OAI30248.1"/>
    <property type="molecule type" value="Genomic_DNA"/>
</dbReference>
<reference evidence="5 6" key="1">
    <citation type="submission" date="2016-03" db="EMBL/GenBank/DDBJ databases">
        <authorList>
            <person name="Heylen K."/>
            <person name="De Vos P."/>
            <person name="Vekeman B."/>
        </authorList>
    </citation>
    <scope>NUCLEOTIDE SEQUENCE [LARGE SCALE GENOMIC DNA]</scope>
    <source>
        <strain evidence="5 6">R-49807</strain>
    </source>
</reference>
<evidence type="ECO:0000256" key="3">
    <source>
        <dbReference type="ARBA" id="ARBA00022840"/>
    </source>
</evidence>
<evidence type="ECO:0000313" key="6">
    <source>
        <dbReference type="Proteomes" id="UP000077734"/>
    </source>
</evidence>
<keyword evidence="6" id="KW-1185">Reference proteome</keyword>
<dbReference type="InterPro" id="IPR027417">
    <property type="entry name" value="P-loop_NTPase"/>
</dbReference>
<protein>
    <submittedName>
        <fullName evidence="5">AAA family ATPase</fullName>
    </submittedName>
</protein>
<dbReference type="GO" id="GO:0005524">
    <property type="term" value="F:ATP binding"/>
    <property type="evidence" value="ECO:0007669"/>
    <property type="project" value="UniProtKB-KW"/>
</dbReference>
<evidence type="ECO:0000256" key="1">
    <source>
        <dbReference type="ARBA" id="ARBA00008059"/>
    </source>
</evidence>
<dbReference type="RefSeq" id="WP_064023738.1">
    <property type="nucleotide sequence ID" value="NZ_LUUL01000009.1"/>
</dbReference>
<keyword evidence="3" id="KW-0067">ATP-binding</keyword>
<dbReference type="Gene3D" id="3.40.50.300">
    <property type="entry name" value="P-loop containing nucleotide triphosphate hydrolases"/>
    <property type="match status" value="1"/>
</dbReference>
<sequence>MLSQETLRKLQEMKLSGLAKGFEDQLANPSAHHLSFEERFGLLVDQEMTFRENRRLQRLLKAAKFRESGSLEDIDYLPERGLERSAMASLAQCQWIRQGANLLMTGPTGTGKTWLGCALGNRACRLGLTVTFHRLPLLLEDLAIAHGDGSFRKRLNQLAKADLLILDDFGIAAMNAIGRSDLLEVIEQRTGNRSTLVTSQLPVDRWHDYLSGGNSTLADALLDRLVSGAHRIELKGGSMRNRRGQNTELRE</sequence>
<dbReference type="SMART" id="SM00382">
    <property type="entry name" value="AAA"/>
    <property type="match status" value="1"/>
</dbReference>
<dbReference type="NCBIfam" id="NF038214">
    <property type="entry name" value="IS21_help_AAA"/>
    <property type="match status" value="1"/>
</dbReference>
<dbReference type="PIRSF" id="PIRSF003073">
    <property type="entry name" value="DNAC_TnpB_IstB"/>
    <property type="match status" value="1"/>
</dbReference>
<evidence type="ECO:0000313" key="5">
    <source>
        <dbReference type="EMBL" id="OAI30248.1"/>
    </source>
</evidence>
<dbReference type="InterPro" id="IPR003593">
    <property type="entry name" value="AAA+_ATPase"/>
</dbReference>
<dbReference type="Pfam" id="PF01695">
    <property type="entry name" value="IstB_IS21"/>
    <property type="match status" value="1"/>
</dbReference>
<evidence type="ECO:0000259" key="4">
    <source>
        <dbReference type="SMART" id="SM00382"/>
    </source>
</evidence>
<evidence type="ECO:0000256" key="2">
    <source>
        <dbReference type="ARBA" id="ARBA00022741"/>
    </source>
</evidence>
<feature type="domain" description="AAA+ ATPase" evidence="4">
    <location>
        <begin position="98"/>
        <end position="238"/>
    </location>
</feature>
<proteinExistence type="inferred from homology"/>
<comment type="caution">
    <text evidence="5">The sequence shown here is derived from an EMBL/GenBank/DDBJ whole genome shotgun (WGS) entry which is preliminary data.</text>
</comment>
<dbReference type="SUPFAM" id="SSF52540">
    <property type="entry name" value="P-loop containing nucleoside triphosphate hydrolases"/>
    <property type="match status" value="1"/>
</dbReference>
<accession>A0AA91I750</accession>
<gene>
    <name evidence="5" type="ORF">A1356_21915</name>
</gene>
<dbReference type="AlphaFoldDB" id="A0AA91I750"/>
<dbReference type="InterPro" id="IPR047661">
    <property type="entry name" value="IstB"/>
</dbReference>
<comment type="similarity">
    <text evidence="1">Belongs to the IS21/IS1162 putative ATP-binding protein family.</text>
</comment>
<dbReference type="PANTHER" id="PTHR30050:SF4">
    <property type="entry name" value="ATP-BINDING PROTEIN RV3427C IN INSERTION SEQUENCE-RELATED"/>
    <property type="match status" value="1"/>
</dbReference>
<dbReference type="InterPro" id="IPR028350">
    <property type="entry name" value="DNAC/IstB-like"/>
</dbReference>
<name>A0AA91I750_9GAMM</name>
<organism evidence="5 6">
    <name type="scientific">Methylomonas koyamae</name>
    <dbReference type="NCBI Taxonomy" id="702114"/>
    <lineage>
        <taxon>Bacteria</taxon>
        <taxon>Pseudomonadati</taxon>
        <taxon>Pseudomonadota</taxon>
        <taxon>Gammaproteobacteria</taxon>
        <taxon>Methylococcales</taxon>
        <taxon>Methylococcaceae</taxon>
        <taxon>Methylomonas</taxon>
    </lineage>
</organism>
<dbReference type="InterPro" id="IPR002611">
    <property type="entry name" value="IstB_ATP-bd"/>
</dbReference>
<dbReference type="Proteomes" id="UP000077734">
    <property type="component" value="Unassembled WGS sequence"/>
</dbReference>
<dbReference type="PANTHER" id="PTHR30050">
    <property type="entry name" value="CHROMOSOMAL REPLICATION INITIATOR PROTEIN DNAA"/>
    <property type="match status" value="1"/>
</dbReference>
<keyword evidence="2" id="KW-0547">Nucleotide-binding</keyword>
<dbReference type="CDD" id="cd00009">
    <property type="entry name" value="AAA"/>
    <property type="match status" value="1"/>
</dbReference>
<dbReference type="GO" id="GO:0006260">
    <property type="term" value="P:DNA replication"/>
    <property type="evidence" value="ECO:0007669"/>
    <property type="project" value="TreeGrafter"/>
</dbReference>